<evidence type="ECO:0000313" key="7">
    <source>
        <dbReference type="Proteomes" id="UP000538725"/>
    </source>
</evidence>
<dbReference type="AlphaFoldDB" id="A0A7K7ZZG2"/>
<evidence type="ECO:0000313" key="6">
    <source>
        <dbReference type="EMBL" id="NXA95119.1"/>
    </source>
</evidence>
<protein>
    <submittedName>
        <fullName evidence="6">INAVA protein</fullName>
    </submittedName>
</protein>
<dbReference type="GO" id="GO:0031398">
    <property type="term" value="P:positive regulation of protein ubiquitination"/>
    <property type="evidence" value="ECO:0007669"/>
    <property type="project" value="TreeGrafter"/>
</dbReference>
<feature type="compositionally biased region" description="Polar residues" evidence="4">
    <location>
        <begin position="379"/>
        <end position="389"/>
    </location>
</feature>
<sequence length="506" mass="55062">GMGEARDTDSRIMLHSGPDSPMSPTKEQVQVGRRQKQVLEARLDGCIQELRRLCLREAELTGTLPHEYPLKAGEKPPKVRRRIGAAFKLDDIVILCGVDPLEQERALQLQIAEASRRLCHEENIGRQVRKRRQTAALREEQKLRDLEQVLSQRQLLAGQRDTGTAEGPCPTELSASDKSSMSDAGLLEEEDTRPPGPATPRRSPSPKDPTKEEEESGLLMPPPNPWQETSLDRPYERAKNSSIDPENVETQSSQCCLGSLMAAPASSLAPGSPDPAGSPVSRAGDTPYRFVPIQTLLLCQQAGSSAPRTPKPSGRQGQTQSLRVDPCWQPAQPRGRSAAPRRRPTYYTVTVPTSCILAPGPACHSGSDDSISDLSSISHATSPGSSSPDVSFAVPLPLAEPGYYPRGALQLLPPAGPPTFLYEQDLAPLRYQRLVPSRSRIVRTPSLKDYAPAGARGLSKAAVTEELKSWHQRAQLRGARPHSLDRQGAFQRPHGGTTRDVPIAHG</sequence>
<feature type="region of interest" description="Disordered" evidence="4">
    <location>
        <begin position="301"/>
        <end position="343"/>
    </location>
</feature>
<accession>A0A7K7ZZG2</accession>
<evidence type="ECO:0000256" key="4">
    <source>
        <dbReference type="SAM" id="MobiDB-lite"/>
    </source>
</evidence>
<dbReference type="PANTHER" id="PTHR16093">
    <property type="entry name" value="COILED-COIL DOMAIN-CONTAINING PROTEIN 120 FAMILY MEMBER"/>
    <property type="match status" value="1"/>
</dbReference>
<evidence type="ECO:0000256" key="1">
    <source>
        <dbReference type="ARBA" id="ARBA00004496"/>
    </source>
</evidence>
<feature type="compositionally biased region" description="Low complexity" evidence="4">
    <location>
        <begin position="265"/>
        <end position="279"/>
    </location>
</feature>
<evidence type="ECO:0000259" key="5">
    <source>
        <dbReference type="Pfam" id="PF11819"/>
    </source>
</evidence>
<feature type="non-terminal residue" evidence="6">
    <location>
        <position position="506"/>
    </location>
</feature>
<dbReference type="Pfam" id="PF11819">
    <property type="entry name" value="CUPID"/>
    <property type="match status" value="1"/>
</dbReference>
<feature type="region of interest" description="Disordered" evidence="4">
    <location>
        <begin position="157"/>
        <end position="253"/>
    </location>
</feature>
<comment type="caution">
    <text evidence="6">The sequence shown here is derived from an EMBL/GenBank/DDBJ whole genome shotgun (WGS) entry which is preliminary data.</text>
</comment>
<feature type="compositionally biased region" description="Polar residues" evidence="4">
    <location>
        <begin position="173"/>
        <end position="182"/>
    </location>
</feature>
<feature type="compositionally biased region" description="Basic and acidic residues" evidence="4">
    <location>
        <begin position="1"/>
        <end position="12"/>
    </location>
</feature>
<feature type="compositionally biased region" description="Low complexity" evidence="4">
    <location>
        <begin position="368"/>
        <end position="378"/>
    </location>
</feature>
<feature type="region of interest" description="Disordered" evidence="4">
    <location>
        <begin position="265"/>
        <end position="286"/>
    </location>
</feature>
<dbReference type="InterPro" id="IPR043447">
    <property type="entry name" value="CCDC120/INAVA"/>
</dbReference>
<comment type="subcellular location">
    <subcellularLocation>
        <location evidence="1">Cytoplasm</location>
    </subcellularLocation>
</comment>
<feature type="domain" description="Cytohesin Ubiquitin Protein Inducing" evidence="5">
    <location>
        <begin position="3"/>
        <end position="126"/>
    </location>
</feature>
<dbReference type="GO" id="GO:0034334">
    <property type="term" value="P:adherens junction maintenance"/>
    <property type="evidence" value="ECO:0007669"/>
    <property type="project" value="TreeGrafter"/>
</dbReference>
<dbReference type="Proteomes" id="UP000538725">
    <property type="component" value="Unassembled WGS sequence"/>
</dbReference>
<name>A0A7K7ZZG2_9PASE</name>
<feature type="region of interest" description="Disordered" evidence="4">
    <location>
        <begin position="367"/>
        <end position="389"/>
    </location>
</feature>
<feature type="compositionally biased region" description="Polar residues" evidence="4">
    <location>
        <begin position="240"/>
        <end position="253"/>
    </location>
</feature>
<dbReference type="EMBL" id="VZTG01007784">
    <property type="protein sequence ID" value="NXA95119.1"/>
    <property type="molecule type" value="Genomic_DNA"/>
</dbReference>
<keyword evidence="3" id="KW-0175">Coiled coil</keyword>
<reference evidence="6 7" key="1">
    <citation type="submission" date="2019-09" db="EMBL/GenBank/DDBJ databases">
        <title>Bird 10,000 Genomes (B10K) Project - Family phase.</title>
        <authorList>
            <person name="Zhang G."/>
        </authorList>
    </citation>
    <scope>NUCLEOTIDE SEQUENCE [LARGE SCALE GENOMIC DNA]</scope>
    <source>
        <strain evidence="6">B10K-DU-029-37</strain>
        <tissue evidence="6">Liver</tissue>
    </source>
</reference>
<feature type="non-terminal residue" evidence="6">
    <location>
        <position position="1"/>
    </location>
</feature>
<gene>
    <name evidence="6" type="primary">Inava</name>
    <name evidence="6" type="ORF">MELVER_R11933</name>
</gene>
<dbReference type="PANTHER" id="PTHR16093:SF4">
    <property type="entry name" value="INNATE IMMUNITY ACTIVATOR PROTEIN"/>
    <property type="match status" value="1"/>
</dbReference>
<keyword evidence="2" id="KW-0963">Cytoplasm</keyword>
<feature type="compositionally biased region" description="Basic and acidic residues" evidence="4">
    <location>
        <begin position="230"/>
        <end position="239"/>
    </location>
</feature>
<proteinExistence type="predicted"/>
<feature type="region of interest" description="Disordered" evidence="4">
    <location>
        <begin position="472"/>
        <end position="506"/>
    </location>
</feature>
<feature type="region of interest" description="Disordered" evidence="4">
    <location>
        <begin position="1"/>
        <end position="28"/>
    </location>
</feature>
<organism evidence="6 7">
    <name type="scientific">Melanocharis versteri</name>
    <name type="common">Fan-tailed berrypecker</name>
    <dbReference type="NCBI Taxonomy" id="254552"/>
    <lineage>
        <taxon>Eukaryota</taxon>
        <taxon>Metazoa</taxon>
        <taxon>Chordata</taxon>
        <taxon>Craniata</taxon>
        <taxon>Vertebrata</taxon>
        <taxon>Euteleostomi</taxon>
        <taxon>Archelosauria</taxon>
        <taxon>Archosauria</taxon>
        <taxon>Dinosauria</taxon>
        <taxon>Saurischia</taxon>
        <taxon>Theropoda</taxon>
        <taxon>Coelurosauria</taxon>
        <taxon>Aves</taxon>
        <taxon>Neognathae</taxon>
        <taxon>Neoaves</taxon>
        <taxon>Telluraves</taxon>
        <taxon>Australaves</taxon>
        <taxon>Passeriformes</taxon>
        <taxon>Passeroidea</taxon>
        <taxon>Melanocharitidae</taxon>
        <taxon>Melanocharis</taxon>
    </lineage>
</organism>
<evidence type="ECO:0000256" key="3">
    <source>
        <dbReference type="ARBA" id="ARBA00023054"/>
    </source>
</evidence>
<dbReference type="InterPro" id="IPR021774">
    <property type="entry name" value="CUPID"/>
</dbReference>
<keyword evidence="7" id="KW-1185">Reference proteome</keyword>
<dbReference type="GO" id="GO:0005737">
    <property type="term" value="C:cytoplasm"/>
    <property type="evidence" value="ECO:0007669"/>
    <property type="project" value="UniProtKB-SubCell"/>
</dbReference>
<evidence type="ECO:0000256" key="2">
    <source>
        <dbReference type="ARBA" id="ARBA00022490"/>
    </source>
</evidence>